<reference evidence="15" key="2">
    <citation type="submission" date="2025-08" db="UniProtKB">
        <authorList>
            <consortium name="RefSeq"/>
        </authorList>
    </citation>
    <scope>IDENTIFICATION</scope>
    <source>
        <tissue evidence="15">Leaf</tissue>
    </source>
</reference>
<evidence type="ECO:0000256" key="2">
    <source>
        <dbReference type="ARBA" id="ARBA00012513"/>
    </source>
</evidence>
<evidence type="ECO:0000259" key="13">
    <source>
        <dbReference type="PROSITE" id="PS51190"/>
    </source>
</evidence>
<dbReference type="InterPro" id="IPR057445">
    <property type="entry name" value="ATM_TPR"/>
</dbReference>
<comment type="subcellular location">
    <subcellularLocation>
        <location evidence="1">Nucleus</location>
    </subcellularLocation>
</comment>
<dbReference type="PROSITE" id="PS51190">
    <property type="entry name" value="FATC"/>
    <property type="match status" value="1"/>
</dbReference>
<dbReference type="Gene3D" id="1.10.1070.11">
    <property type="entry name" value="Phosphatidylinositol 3-/4-kinase, catalytic domain"/>
    <property type="match status" value="1"/>
</dbReference>
<dbReference type="InterPro" id="IPR000403">
    <property type="entry name" value="PI3/4_kinase_cat_dom"/>
</dbReference>
<dbReference type="Pfam" id="PF02259">
    <property type="entry name" value="FAT"/>
    <property type="match status" value="1"/>
</dbReference>
<dbReference type="PROSITE" id="PS00916">
    <property type="entry name" value="PI3_4_KINASE_2"/>
    <property type="match status" value="1"/>
</dbReference>
<organism evidence="14 15">
    <name type="scientific">Camelina sativa</name>
    <name type="common">False flax</name>
    <name type="synonym">Myagrum sativum</name>
    <dbReference type="NCBI Taxonomy" id="90675"/>
    <lineage>
        <taxon>Eukaryota</taxon>
        <taxon>Viridiplantae</taxon>
        <taxon>Streptophyta</taxon>
        <taxon>Embryophyta</taxon>
        <taxon>Tracheophyta</taxon>
        <taxon>Spermatophyta</taxon>
        <taxon>Magnoliopsida</taxon>
        <taxon>eudicotyledons</taxon>
        <taxon>Gunneridae</taxon>
        <taxon>Pentapetalae</taxon>
        <taxon>rosids</taxon>
        <taxon>malvids</taxon>
        <taxon>Brassicales</taxon>
        <taxon>Brassicaceae</taxon>
        <taxon>Camelineae</taxon>
        <taxon>Camelina</taxon>
    </lineage>
</organism>
<dbReference type="Pfam" id="PF25360">
    <property type="entry name" value="TPR_ATM"/>
    <property type="match status" value="1"/>
</dbReference>
<dbReference type="InterPro" id="IPR011009">
    <property type="entry name" value="Kinase-like_dom_sf"/>
</dbReference>
<evidence type="ECO:0000256" key="10">
    <source>
        <dbReference type="ARBA" id="ARBA00047899"/>
    </source>
</evidence>
<dbReference type="InterPro" id="IPR038980">
    <property type="entry name" value="ATM_plant"/>
</dbReference>
<dbReference type="Proteomes" id="UP000694864">
    <property type="component" value="Chromosome 9"/>
</dbReference>
<dbReference type="SMART" id="SM00146">
    <property type="entry name" value="PI3Kc"/>
    <property type="match status" value="1"/>
</dbReference>
<accession>A0ABM1QFJ1</accession>
<name>A0ABM1QFJ1_CAMSA</name>
<keyword evidence="5" id="KW-0547">Nucleotide-binding</keyword>
<evidence type="ECO:0000256" key="6">
    <source>
        <dbReference type="ARBA" id="ARBA00022763"/>
    </source>
</evidence>
<feature type="domain" description="FATC" evidence="13">
    <location>
        <begin position="2906"/>
        <end position="2938"/>
    </location>
</feature>
<dbReference type="PROSITE" id="PS50290">
    <property type="entry name" value="PI3_4_KINASE_3"/>
    <property type="match status" value="1"/>
</dbReference>
<keyword evidence="4" id="KW-0808">Transferase</keyword>
<keyword evidence="8" id="KW-0067">ATP-binding</keyword>
<keyword evidence="14" id="KW-1185">Reference proteome</keyword>
<dbReference type="Gene3D" id="3.30.1010.10">
    <property type="entry name" value="Phosphatidylinositol 3-kinase Catalytic Subunit, Chain A, domain 4"/>
    <property type="match status" value="1"/>
</dbReference>
<dbReference type="InterPro" id="IPR044107">
    <property type="entry name" value="PIKKc_ATM"/>
</dbReference>
<keyword evidence="3" id="KW-0723">Serine/threonine-protein kinase</keyword>
<evidence type="ECO:0000259" key="11">
    <source>
        <dbReference type="PROSITE" id="PS50290"/>
    </source>
</evidence>
<dbReference type="Pfam" id="PF02260">
    <property type="entry name" value="FATC"/>
    <property type="match status" value="1"/>
</dbReference>
<dbReference type="EC" id="2.7.11.1" evidence="2"/>
<dbReference type="Pfam" id="PF00454">
    <property type="entry name" value="PI3_PI4_kinase"/>
    <property type="match status" value="1"/>
</dbReference>
<dbReference type="InterPro" id="IPR003151">
    <property type="entry name" value="PIK-rel_kinase_FAT"/>
</dbReference>
<dbReference type="PROSITE" id="PS00915">
    <property type="entry name" value="PI3_4_KINASE_1"/>
    <property type="match status" value="1"/>
</dbReference>
<sequence length="2938" mass="332341">MVTSRDVHEIVSKLSSDKAKTREDGVKLLNTWLEGERSITFCRFLSQNTAKLKLDEIPNAETWPFLVKLLLQCVSMEVSGSKRRLPKPTFAKTLRVVIQRTEETRFPGVHCPLLSMAKALFAHVHDILSNTPSFQSEYGTILRHLLEIRDYRFQMRKRTYSSLVLLYMERAEAGFCEKSSGQHSQKEEAFRHILTLQSLLENSSGDFPDDLREEIVNGFIHIFSSVRDEGKLSRKLIECVNTFLLKDGPNLGSLLDLGSSSSSASWGDSTKDDKLGALSTYQSSLVELAAHVFYQACVKTSRPSLSEKRARRQPVALRLVEALTEGKWLWCAAFGCLVRTYCTRINKDLLIYWFEAICTNFQRLLEDASMRRSYDGLLWTLRSLQGLSSGLLLSDTTTDISKSPVSSSELDRGWQLIWSSLIHGLATFSSTSVIVDAVLVLLGSIISSQHINVGILPQEVWDHQLFRHIPSEPALYFIACYFSRMGCQGNLQDDLHLRRNLLRAVCAPLSWKGRLTLNERMVQLLPAAAFSLCAGFNTSLPVPKEHLPTPSEWDVYEQIDDVELERRFGLFECSVEALARVCSNSSKISSCQVSDVVQLPLVLRDPLLHDMDIYFLSIIPESNAKGPLSDIFMGCALLCHFMHGSYITRKSNGSSSFFLKACQYLLEGLDHAVETILKSLNDLQSLGPLGFGSDFNEKASIIVSLRSLTKSPVFSNRRDHNLLGASYDAVIHSLESLLRAFAKVYGEYTEHAWNTESNTIPTKSLPLDSPEVGRIVDMELDLAEDTKDMDIITAGGKAVPGLSVSTGNWKLGMISLISCFSPVLQFPTWEVLYNLLEKECDPKVLENILYHLCQLSCLTSMPNVNELVNFLDGMLSTQVKIKRNCLNIVTALHVLLRTLSSSGMDSSGLRKNCDLSSKDGESSQVFAQLGAMVNKVSEFGLLGWFGRVKLINCICDLVLLNPQTGQTMIERLLLMLKDSDYRVRFVLARQIGILFQTWDGHEALFQDICSSFGIILVTSSKEKLVTARDVLAAGPQPRPKMETVIITLMHLAYHSENIELQAVFMICAVSAIEPCQRELIIAALDNLSAQLHYPSRFKYLEELLGPILFFWIACGVSLAGLVETSQLFIPNTEPKYFIHFCSHWLLPALLVHEDHTNLDWVSKIAGQPVAVLVKENFVPIFAICMGLHCSKTSECDKGAMMLQNSILYVGEISENERDKLIKQNMVSIVSFILSCTSSSPEPSVPAFSRDTISLAVQTVVDGFMEIADYPKNAAITDRINIFRPDRVFMFIKEMHYRMSAACHHRHTRHHLAALEELTILLGHRASVPSSINYILNLVGQFIGYPSLQDQCCSIASCLLDSFKSNPAKEIVSVLGDQLQFLVSKLVTCCIDAEADTKVSGSKSSQLVKLLHKLVVNSDSALDEDIRDLEAFPDMKIFQVISKSHIKICEAYSPRSHLLKCARRSCYLPPRFLSKSLQALHNKLIASGVSQEETNVETAETFWQSDDEIVNAVWTLVRVSASDEADNMRLLVSDFLSRVGIRNPHTVVFRLPGELGSMHDRQFVCQNTGSKFRSFTENGISDEILITLLKVLKKYLLDDSVKIIDVTSQTLRGILSTERGQQALSSFDSCERSSIEVHGRSVNLDIVEKILLDGEKQFKAENFSLEKSEVWSTDNKNFDRWICQLVYCMIALCEDAPIRLCQNIAMLKAEISELLFPSVIVSLAGRIGTDINLHKLISSQVKEYIFIDSNKLTKSKQIMLNTLNELRMCYVLERSIFSGQTKKEKNAYGMAASITTNWEKVYWLSIDYLVVARSAVVCGAYLTASMYVEYWCEERFGNLTLGDPDFSYHDMLPDHVEILVSAITRINEPDSLYGVIHSNKLSAQIITFEHEGNWTRALEYYDLQARSQKTVVPGSFSENLEVEQSQPTTSARHSVFGEGEVQRQPFKGLIRSLQQTGCMHVLDLYCRGLTSREGCFQYDPEFIELQYEAAWRAGKWDFSLLYPKTHCQPLQHVKNNNYHENLHCCLRALQEGDYEGFYGKLKDTKKELVLSISRASEESTEFIYSTVVKLQILHHLGLVWDLRWTTSSHQSVHGYPVKQIACTDPVTPTMNQLSWLNKDWSSIITQTQLHMNLLEPFIAFRRVLLQILGCEECTMQHLLQSASLLRKGTRYSHAAASLHEFKFLCARSDGQQPVPDWLGKLEEAKLLHAQGRHEVSISLASYILHNYQLKEEASDIYRVIGKWLAETRSSNSRTILEKYLRPAVSLAEGQSSKICKRLVDRQSQTWFHLAHYADALFKSYEERLSSSEWQAALRLRKHKTKELEVLIKRFKSSKKAEQSDYSLKIQDLQKQLTMDKEEAEKLQVDRDNFLKLALEGYKRCLEIGDKYDVRVVFRLVSMWFNLASQKNVIDNMLSTIREVQSYKFVPLVYQIASRLGSSRDESGSNSFQSALVSLIRKMAIDHPYHTIFQLLALANGDRIKDNQRSRNSFVVDTDKKLAAEHLLQDVSHNHGTMIIQMKQLVDIYIKLAELETRREDTNRRVTLPREIRSVKQLELVPVVTATIPVDRSCQYNEGTFPFFRGLSDSVTVMNGINAPKVVECFGSDGQKYKQLAKSGNDDLRQDAVMEQFFGLVNTFLHNNRDTWKRRLAVRTYKVIPFTPSAGVLEWVDGTIPLGDYLIGSSRSEGAHGRYGVGNWKYAKCREHMSSAKDKRKAFVDVCTNFRPVMHYFFLEKFLQPADWFVKRLAYTRSVAASSMVGYIVGLGDRHAMNILIDQATAEVVHIDLGVAFEQGLMLKTPERVPFRLTRDIIDGMGITGVEGVFRRCCEETLSVMRTNKEALLTIVEVFIHDPLYKWALSPLKALQRQKETENYNGLNLEGLQEEFEGNKDATRALMRVKQKLDGYDGGEMRSIHGQAQQLIQDAIDTDRLSHMFPGWGAWM</sequence>
<evidence type="ECO:0000256" key="4">
    <source>
        <dbReference type="ARBA" id="ARBA00022679"/>
    </source>
</evidence>
<dbReference type="PANTHER" id="PTHR37079">
    <property type="entry name" value="SERINE/THREONINE-PROTEIN KINASE ATM"/>
    <property type="match status" value="1"/>
</dbReference>
<evidence type="ECO:0000256" key="7">
    <source>
        <dbReference type="ARBA" id="ARBA00022777"/>
    </source>
</evidence>
<dbReference type="InterPro" id="IPR036940">
    <property type="entry name" value="PI3/4_kinase_cat_sf"/>
</dbReference>
<evidence type="ECO:0000256" key="1">
    <source>
        <dbReference type="ARBA" id="ARBA00004123"/>
    </source>
</evidence>
<feature type="domain" description="FAT" evidence="12">
    <location>
        <begin position="1809"/>
        <end position="2475"/>
    </location>
</feature>
<dbReference type="SMART" id="SM01343">
    <property type="entry name" value="FATC"/>
    <property type="match status" value="1"/>
</dbReference>
<evidence type="ECO:0000259" key="12">
    <source>
        <dbReference type="PROSITE" id="PS51189"/>
    </source>
</evidence>
<dbReference type="InterPro" id="IPR016024">
    <property type="entry name" value="ARM-type_fold"/>
</dbReference>
<dbReference type="PANTHER" id="PTHR37079:SF4">
    <property type="entry name" value="SERINE_THREONINE-PROTEIN KINASE ATM"/>
    <property type="match status" value="1"/>
</dbReference>
<keyword evidence="6" id="KW-0227">DNA damage</keyword>
<evidence type="ECO:0000313" key="14">
    <source>
        <dbReference type="Proteomes" id="UP000694864"/>
    </source>
</evidence>
<proteinExistence type="predicted"/>
<dbReference type="InterPro" id="IPR014009">
    <property type="entry name" value="PIK_FAT"/>
</dbReference>
<dbReference type="CDD" id="cd05171">
    <property type="entry name" value="PIKKc_ATM"/>
    <property type="match status" value="1"/>
</dbReference>
<dbReference type="InterPro" id="IPR018936">
    <property type="entry name" value="PI3/4_kinase_CS"/>
</dbReference>
<comment type="catalytic activity">
    <reaction evidence="10">
        <text>L-threonyl-[protein] + ATP = O-phospho-L-threonyl-[protein] + ADP + H(+)</text>
        <dbReference type="Rhea" id="RHEA:46608"/>
        <dbReference type="Rhea" id="RHEA-COMP:11060"/>
        <dbReference type="Rhea" id="RHEA-COMP:11605"/>
        <dbReference type="ChEBI" id="CHEBI:15378"/>
        <dbReference type="ChEBI" id="CHEBI:30013"/>
        <dbReference type="ChEBI" id="CHEBI:30616"/>
        <dbReference type="ChEBI" id="CHEBI:61977"/>
        <dbReference type="ChEBI" id="CHEBI:456216"/>
        <dbReference type="EC" id="2.7.11.1"/>
    </reaction>
</comment>
<keyword evidence="7 15" id="KW-0418">Kinase</keyword>
<feature type="domain" description="PI3K/PI4K catalytic" evidence="11">
    <location>
        <begin position="2581"/>
        <end position="2893"/>
    </location>
</feature>
<gene>
    <name evidence="15" type="primary">LOC104715391</name>
</gene>
<dbReference type="RefSeq" id="XP_019085529.1">
    <property type="nucleotide sequence ID" value="XM_019229984.1"/>
</dbReference>
<dbReference type="PROSITE" id="PS51189">
    <property type="entry name" value="FAT"/>
    <property type="match status" value="1"/>
</dbReference>
<protein>
    <recommendedName>
        <fullName evidence="2">non-specific serine/threonine protein kinase</fullName>
        <ecNumber evidence="2">2.7.11.1</ecNumber>
    </recommendedName>
</protein>
<reference evidence="14" key="1">
    <citation type="journal article" date="2014" name="Nat. Commun.">
        <title>The emerging biofuel crop Camelina sativa retains a highly undifferentiated hexaploid genome structure.</title>
        <authorList>
            <person name="Kagale S."/>
            <person name="Koh C."/>
            <person name="Nixon J."/>
            <person name="Bollina V."/>
            <person name="Clarke W.E."/>
            <person name="Tuteja R."/>
            <person name="Spillane C."/>
            <person name="Robinson S.J."/>
            <person name="Links M.G."/>
            <person name="Clarke C."/>
            <person name="Higgins E.E."/>
            <person name="Huebert T."/>
            <person name="Sharpe A.G."/>
            <person name="Parkin I.A."/>
        </authorList>
    </citation>
    <scope>NUCLEOTIDE SEQUENCE [LARGE SCALE GENOMIC DNA]</scope>
    <source>
        <strain evidence="14">cv. DH55</strain>
    </source>
</reference>
<dbReference type="GeneID" id="104715391"/>
<evidence type="ECO:0000256" key="9">
    <source>
        <dbReference type="ARBA" id="ARBA00023242"/>
    </source>
</evidence>
<evidence type="ECO:0000256" key="3">
    <source>
        <dbReference type="ARBA" id="ARBA00022527"/>
    </source>
</evidence>
<dbReference type="GO" id="GO:0016301">
    <property type="term" value="F:kinase activity"/>
    <property type="evidence" value="ECO:0007669"/>
    <property type="project" value="UniProtKB-KW"/>
</dbReference>
<dbReference type="SUPFAM" id="SSF48371">
    <property type="entry name" value="ARM repeat"/>
    <property type="match status" value="1"/>
</dbReference>
<evidence type="ECO:0000313" key="15">
    <source>
        <dbReference type="RefSeq" id="XP_019085529.1"/>
    </source>
</evidence>
<evidence type="ECO:0000256" key="5">
    <source>
        <dbReference type="ARBA" id="ARBA00022741"/>
    </source>
</evidence>
<keyword evidence="9" id="KW-0539">Nucleus</keyword>
<dbReference type="InterPro" id="IPR003152">
    <property type="entry name" value="FATC_dom"/>
</dbReference>
<dbReference type="SUPFAM" id="SSF56112">
    <property type="entry name" value="Protein kinase-like (PK-like)"/>
    <property type="match status" value="1"/>
</dbReference>
<evidence type="ECO:0000256" key="8">
    <source>
        <dbReference type="ARBA" id="ARBA00022840"/>
    </source>
</evidence>